<evidence type="ECO:0000313" key="2">
    <source>
        <dbReference type="Proteomes" id="UP000028487"/>
    </source>
</evidence>
<reference evidence="1" key="1">
    <citation type="submission" date="2013-07" db="EMBL/GenBank/DDBJ databases">
        <title>Sub-species coevolution in mutualistic symbiosis.</title>
        <authorList>
            <person name="Murfin K."/>
            <person name="Klassen J."/>
            <person name="Lee M."/>
            <person name="Forst S."/>
            <person name="Stock P."/>
            <person name="Goodrich-Blair H."/>
        </authorList>
    </citation>
    <scope>NUCLEOTIDE SEQUENCE [LARGE SCALE GENOMIC DNA]</scope>
    <source>
        <strain evidence="1">Feltiae Moldova</strain>
    </source>
</reference>
<dbReference type="Proteomes" id="UP000028487">
    <property type="component" value="Unassembled WGS sequence"/>
</dbReference>
<protein>
    <submittedName>
        <fullName evidence="1">Uncharacterized protein</fullName>
    </submittedName>
</protein>
<proteinExistence type="predicted"/>
<dbReference type="HOGENOM" id="CLU_3334977_0_0_6"/>
<sequence length="38" mass="4035">MKRGKAAVPWGESTSYLTSPSPGVTLTDAIVTDEIKIN</sequence>
<comment type="caution">
    <text evidence="1">The sequence shown here is derived from an EMBL/GenBank/DDBJ whole genome shotgun (WGS) entry which is preliminary data.</text>
</comment>
<organism evidence="1 2">
    <name type="scientific">Xenorhabdus bovienii str. feltiae Moldova</name>
    <dbReference type="NCBI Taxonomy" id="1398200"/>
    <lineage>
        <taxon>Bacteria</taxon>
        <taxon>Pseudomonadati</taxon>
        <taxon>Pseudomonadota</taxon>
        <taxon>Gammaproteobacteria</taxon>
        <taxon>Enterobacterales</taxon>
        <taxon>Morganellaceae</taxon>
        <taxon>Xenorhabdus</taxon>
    </lineage>
</organism>
<name>A0A077NP97_XENBV</name>
<accession>A0A077NP97</accession>
<gene>
    <name evidence="1" type="ORF">XBFM1_1580016</name>
</gene>
<dbReference type="AlphaFoldDB" id="A0A077NP97"/>
<evidence type="ECO:0000313" key="1">
    <source>
        <dbReference type="EMBL" id="CDH00374.1"/>
    </source>
</evidence>
<dbReference type="EMBL" id="CBSV010000066">
    <property type="protein sequence ID" value="CDH00374.1"/>
    <property type="molecule type" value="Genomic_DNA"/>
</dbReference>